<dbReference type="GO" id="GO:0017148">
    <property type="term" value="P:negative regulation of translation"/>
    <property type="evidence" value="ECO:0007669"/>
    <property type="project" value="TreeGrafter"/>
</dbReference>
<dbReference type="GO" id="GO:0043023">
    <property type="term" value="F:ribosomal large subunit binding"/>
    <property type="evidence" value="ECO:0007669"/>
    <property type="project" value="TreeGrafter"/>
</dbReference>
<dbReference type="STRING" id="135651.G0N093"/>
<sequence>MLTRFFRRPTTSSLRFLSQNLHIEEEYFEDFDDPKSQEFRKKEPVGFRREGSEEQDFVGSVVGALTEQKARDVFVVRSEEKEMTPFSHKIICSVFNSRQAAAISENLRSKLKIDGLSNGMMMSHVKKTTKRSNGWYVSEVDQIQIHVMSEECREKYELEAIWAGDDRILDEIDEEKMKILLPPKRVSK</sequence>
<accession>G0N093</accession>
<gene>
    <name evidence="2" type="ORF">CAEBREN_12914</name>
</gene>
<keyword evidence="3" id="KW-1185">Reference proteome</keyword>
<dbReference type="InParanoid" id="G0N093"/>
<dbReference type="Gene3D" id="3.30.460.10">
    <property type="entry name" value="Beta Polymerase, domain 2"/>
    <property type="match status" value="1"/>
</dbReference>
<dbReference type="OrthoDB" id="271386at2759"/>
<organism evidence="3">
    <name type="scientific">Caenorhabditis brenneri</name>
    <name type="common">Nematode worm</name>
    <dbReference type="NCBI Taxonomy" id="135651"/>
    <lineage>
        <taxon>Eukaryota</taxon>
        <taxon>Metazoa</taxon>
        <taxon>Ecdysozoa</taxon>
        <taxon>Nematoda</taxon>
        <taxon>Chromadorea</taxon>
        <taxon>Rhabditida</taxon>
        <taxon>Rhabditina</taxon>
        <taxon>Rhabditomorpha</taxon>
        <taxon>Rhabditoidea</taxon>
        <taxon>Rhabditidae</taxon>
        <taxon>Peloderinae</taxon>
        <taxon>Caenorhabditis</taxon>
    </lineage>
</organism>
<proteinExistence type="inferred from homology"/>
<evidence type="ECO:0000313" key="3">
    <source>
        <dbReference type="Proteomes" id="UP000008068"/>
    </source>
</evidence>
<dbReference type="HOGENOM" id="CLU_1449000_0_0_1"/>
<dbReference type="PANTHER" id="PTHR21043">
    <property type="entry name" value="IOJAP SUPERFAMILY ORTHOLOG"/>
    <property type="match status" value="1"/>
</dbReference>
<name>G0N093_CAEBE</name>
<dbReference type="OMA" id="GWYVSEV"/>
<protein>
    <submittedName>
        <fullName evidence="2">Uncharacterized protein</fullName>
    </submittedName>
</protein>
<comment type="similarity">
    <text evidence="1">Belongs to the Iojap/RsfS family.</text>
</comment>
<dbReference type="EMBL" id="GL379824">
    <property type="protein sequence ID" value="EGT48859.1"/>
    <property type="molecule type" value="Genomic_DNA"/>
</dbReference>
<dbReference type="GO" id="GO:0090071">
    <property type="term" value="P:negative regulation of ribosome biogenesis"/>
    <property type="evidence" value="ECO:0007669"/>
    <property type="project" value="TreeGrafter"/>
</dbReference>
<dbReference type="Proteomes" id="UP000008068">
    <property type="component" value="Unassembled WGS sequence"/>
</dbReference>
<reference evidence="3" key="1">
    <citation type="submission" date="2011-07" db="EMBL/GenBank/DDBJ databases">
        <authorList>
            <consortium name="Caenorhabditis brenneri Sequencing and Analysis Consortium"/>
            <person name="Wilson R.K."/>
        </authorList>
    </citation>
    <scope>NUCLEOTIDE SEQUENCE [LARGE SCALE GENOMIC DNA]</scope>
    <source>
        <strain evidence="3">PB2801</strain>
    </source>
</reference>
<evidence type="ECO:0000256" key="1">
    <source>
        <dbReference type="ARBA" id="ARBA00010574"/>
    </source>
</evidence>
<dbReference type="AlphaFoldDB" id="G0N093"/>
<evidence type="ECO:0000313" key="2">
    <source>
        <dbReference type="EMBL" id="EGT48859.1"/>
    </source>
</evidence>
<dbReference type="GO" id="GO:0005739">
    <property type="term" value="C:mitochondrion"/>
    <property type="evidence" value="ECO:0007669"/>
    <property type="project" value="TreeGrafter"/>
</dbReference>
<dbReference type="SUPFAM" id="SSF81301">
    <property type="entry name" value="Nucleotidyltransferase"/>
    <property type="match status" value="1"/>
</dbReference>
<dbReference type="Pfam" id="PF02410">
    <property type="entry name" value="RsfS"/>
    <property type="match status" value="1"/>
</dbReference>
<dbReference type="InterPro" id="IPR043519">
    <property type="entry name" value="NT_sf"/>
</dbReference>
<dbReference type="InterPro" id="IPR004394">
    <property type="entry name" value="Iojap/RsfS/C7orf30"/>
</dbReference>
<dbReference type="eggNOG" id="KOG3212">
    <property type="taxonomic scope" value="Eukaryota"/>
</dbReference>
<dbReference type="FunCoup" id="G0N093">
    <property type="interactions" value="155"/>
</dbReference>
<dbReference type="PANTHER" id="PTHR21043:SF0">
    <property type="entry name" value="MITOCHONDRIAL ASSEMBLY OF RIBOSOMAL LARGE SUBUNIT PROTEIN 1"/>
    <property type="match status" value="1"/>
</dbReference>